<name>A0A1I3XCF9_9PROT</name>
<proteinExistence type="predicted"/>
<dbReference type="Gene3D" id="3.30.70.100">
    <property type="match status" value="1"/>
</dbReference>
<dbReference type="STRING" id="1123062.SAMN02745775_101174"/>
<keyword evidence="4" id="KW-1185">Reference proteome</keyword>
<accession>A0A1I3XCF9</accession>
<dbReference type="SUPFAM" id="SSF55008">
    <property type="entry name" value="HMA, heavy metal-associated domain"/>
    <property type="match status" value="1"/>
</dbReference>
<organism evidence="3 4">
    <name type="scientific">Falsiroseomonas stagni DSM 19981</name>
    <dbReference type="NCBI Taxonomy" id="1123062"/>
    <lineage>
        <taxon>Bacteria</taxon>
        <taxon>Pseudomonadati</taxon>
        <taxon>Pseudomonadota</taxon>
        <taxon>Alphaproteobacteria</taxon>
        <taxon>Acetobacterales</taxon>
        <taxon>Roseomonadaceae</taxon>
        <taxon>Falsiroseomonas</taxon>
    </lineage>
</organism>
<evidence type="ECO:0000313" key="4">
    <source>
        <dbReference type="Proteomes" id="UP000199473"/>
    </source>
</evidence>
<reference evidence="3 4" key="1">
    <citation type="submission" date="2016-10" db="EMBL/GenBank/DDBJ databases">
        <authorList>
            <person name="de Groot N.N."/>
        </authorList>
    </citation>
    <scope>NUCLEOTIDE SEQUENCE [LARGE SCALE GENOMIC DNA]</scope>
    <source>
        <strain evidence="3 4">DSM 19981</strain>
    </source>
</reference>
<protein>
    <submittedName>
        <fullName evidence="3">Copper chaperone</fullName>
    </submittedName>
</protein>
<dbReference type="PROSITE" id="PS50846">
    <property type="entry name" value="HMA_2"/>
    <property type="match status" value="1"/>
</dbReference>
<evidence type="ECO:0000259" key="2">
    <source>
        <dbReference type="PROSITE" id="PS50846"/>
    </source>
</evidence>
<dbReference type="RefSeq" id="WP_092954090.1">
    <property type="nucleotide sequence ID" value="NZ_FOSQ01000001.1"/>
</dbReference>
<dbReference type="EMBL" id="FOSQ01000001">
    <property type="protein sequence ID" value="SFK17157.1"/>
    <property type="molecule type" value="Genomic_DNA"/>
</dbReference>
<dbReference type="InterPro" id="IPR006121">
    <property type="entry name" value="HMA_dom"/>
</dbReference>
<dbReference type="CDD" id="cd00371">
    <property type="entry name" value="HMA"/>
    <property type="match status" value="1"/>
</dbReference>
<dbReference type="PROSITE" id="PS01047">
    <property type="entry name" value="HMA_1"/>
    <property type="match status" value="1"/>
</dbReference>
<dbReference type="InterPro" id="IPR036163">
    <property type="entry name" value="HMA_dom_sf"/>
</dbReference>
<keyword evidence="1" id="KW-0479">Metal-binding</keyword>
<dbReference type="AlphaFoldDB" id="A0A1I3XCF9"/>
<feature type="domain" description="HMA" evidence="2">
    <location>
        <begin position="1"/>
        <end position="64"/>
    </location>
</feature>
<dbReference type="OrthoDB" id="9801832at2"/>
<sequence>MTVELRVAGMTCGHCVKAVTGAIQALDPAARVAVALDTGTITAETVLTPAQVAAAVAEEGYKPA</sequence>
<gene>
    <name evidence="3" type="ORF">SAMN02745775_101174</name>
</gene>
<dbReference type="GO" id="GO:0046872">
    <property type="term" value="F:metal ion binding"/>
    <property type="evidence" value="ECO:0007669"/>
    <property type="project" value="UniProtKB-KW"/>
</dbReference>
<evidence type="ECO:0000313" key="3">
    <source>
        <dbReference type="EMBL" id="SFK17157.1"/>
    </source>
</evidence>
<dbReference type="Pfam" id="PF00403">
    <property type="entry name" value="HMA"/>
    <property type="match status" value="1"/>
</dbReference>
<dbReference type="InterPro" id="IPR017969">
    <property type="entry name" value="Heavy-metal-associated_CS"/>
</dbReference>
<dbReference type="Proteomes" id="UP000199473">
    <property type="component" value="Unassembled WGS sequence"/>
</dbReference>
<evidence type="ECO:0000256" key="1">
    <source>
        <dbReference type="ARBA" id="ARBA00022723"/>
    </source>
</evidence>